<dbReference type="PANTHER" id="PTHR11404:SF6">
    <property type="entry name" value="SUPEROXIDE DISMUTASE [MN], MITOCHONDRIAL"/>
    <property type="match status" value="1"/>
</dbReference>
<evidence type="ECO:0000256" key="3">
    <source>
        <dbReference type="ARBA" id="ARBA00022723"/>
    </source>
</evidence>
<dbReference type="AlphaFoldDB" id="A0A6J4SQ58"/>
<evidence type="ECO:0000313" key="6">
    <source>
        <dbReference type="EMBL" id="CAA9500688.1"/>
    </source>
</evidence>
<dbReference type="GO" id="GO:0004784">
    <property type="term" value="F:superoxide dismutase activity"/>
    <property type="evidence" value="ECO:0007669"/>
    <property type="project" value="UniProtKB-EC"/>
</dbReference>
<dbReference type="PANTHER" id="PTHR11404">
    <property type="entry name" value="SUPEROXIDE DISMUTASE 2"/>
    <property type="match status" value="1"/>
</dbReference>
<dbReference type="Pfam" id="PF02777">
    <property type="entry name" value="Sod_Fe_C"/>
    <property type="match status" value="1"/>
</dbReference>
<dbReference type="InterPro" id="IPR050265">
    <property type="entry name" value="Fe/Mn_Superoxide_Dismutase"/>
</dbReference>
<dbReference type="Gene3D" id="3.55.40.20">
    <property type="entry name" value="Iron/manganese superoxide dismutase, C-terminal domain"/>
    <property type="match status" value="1"/>
</dbReference>
<keyword evidence="4" id="KW-0560">Oxidoreductase</keyword>
<dbReference type="SUPFAM" id="SSF46609">
    <property type="entry name" value="Fe,Mn superoxide dismutase (SOD), N-terminal domain"/>
    <property type="match status" value="1"/>
</dbReference>
<keyword evidence="3" id="KW-0479">Metal-binding</keyword>
<sequence length="217" mass="24675">MPWQELQPRQFPAFDKELDGISKQTMDDHYALYEGYIKKSNECRKILKEFDYSEIEGNQVYSPLRAVSIDYTFALLGFKNHELYFGHLGGEGGSPQGRFAEIIGGEHPGGVEMWEQAVRKAASAARGWVMVGYDLNDGSLFNYIMDSQNLWAVYNMVPVLAIDVYEHAYARDFGGTPQGRKDYVDAFFRNLDWDHVNRQLEQAEQASLGASQPALQE</sequence>
<dbReference type="InterPro" id="IPR036324">
    <property type="entry name" value="Mn/Fe_SOD_N_sf"/>
</dbReference>
<gene>
    <name evidence="6" type="ORF">AVDCRST_MAG45-1289</name>
</gene>
<dbReference type="EMBL" id="CADCVU010000110">
    <property type="protein sequence ID" value="CAA9500688.1"/>
    <property type="molecule type" value="Genomic_DNA"/>
</dbReference>
<evidence type="ECO:0000259" key="5">
    <source>
        <dbReference type="Pfam" id="PF02777"/>
    </source>
</evidence>
<feature type="domain" description="Manganese/iron superoxide dismutase C-terminal" evidence="5">
    <location>
        <begin position="109"/>
        <end position="198"/>
    </location>
</feature>
<proteinExistence type="inferred from homology"/>
<dbReference type="InterPro" id="IPR036314">
    <property type="entry name" value="SOD_C_sf"/>
</dbReference>
<comment type="similarity">
    <text evidence="1">Belongs to the iron/manganese superoxide dismutase family.</text>
</comment>
<dbReference type="EC" id="1.15.1.1" evidence="2"/>
<protein>
    <recommendedName>
        <fullName evidence="2">superoxide dismutase</fullName>
        <ecNumber evidence="2">1.15.1.1</ecNumber>
    </recommendedName>
</protein>
<dbReference type="GO" id="GO:0046872">
    <property type="term" value="F:metal ion binding"/>
    <property type="evidence" value="ECO:0007669"/>
    <property type="project" value="UniProtKB-KW"/>
</dbReference>
<accession>A0A6J4SQ58</accession>
<name>A0A6J4SQ58_9ACTN</name>
<reference evidence="6" key="1">
    <citation type="submission" date="2020-02" db="EMBL/GenBank/DDBJ databases">
        <authorList>
            <person name="Meier V. D."/>
        </authorList>
    </citation>
    <scope>NUCLEOTIDE SEQUENCE</scope>
    <source>
        <strain evidence="6">AVDCRST_MAG45</strain>
    </source>
</reference>
<evidence type="ECO:0000256" key="4">
    <source>
        <dbReference type="ARBA" id="ARBA00023002"/>
    </source>
</evidence>
<evidence type="ECO:0000256" key="2">
    <source>
        <dbReference type="ARBA" id="ARBA00012682"/>
    </source>
</evidence>
<dbReference type="InterPro" id="IPR019832">
    <property type="entry name" value="Mn/Fe_SOD_C"/>
</dbReference>
<evidence type="ECO:0000256" key="1">
    <source>
        <dbReference type="ARBA" id="ARBA00008714"/>
    </source>
</evidence>
<dbReference type="SUPFAM" id="SSF54719">
    <property type="entry name" value="Fe,Mn superoxide dismutase (SOD), C-terminal domain"/>
    <property type="match status" value="1"/>
</dbReference>
<organism evidence="6">
    <name type="scientific">uncultured Solirubrobacterales bacterium</name>
    <dbReference type="NCBI Taxonomy" id="768556"/>
    <lineage>
        <taxon>Bacteria</taxon>
        <taxon>Bacillati</taxon>
        <taxon>Actinomycetota</taxon>
        <taxon>Thermoleophilia</taxon>
        <taxon>Solirubrobacterales</taxon>
        <taxon>environmental samples</taxon>
    </lineage>
</organism>